<dbReference type="RefSeq" id="WP_153248429.1">
    <property type="nucleotide sequence ID" value="NZ_CP044205.1"/>
</dbReference>
<dbReference type="FunCoup" id="A0A5Q0BJS3">
    <property type="interactions" value="106"/>
</dbReference>
<feature type="transmembrane region" description="Helical" evidence="13">
    <location>
        <begin position="184"/>
        <end position="209"/>
    </location>
</feature>
<comment type="subcellular location">
    <subcellularLocation>
        <location evidence="1">Cell membrane</location>
        <topology evidence="1">Multi-pass membrane protein</topology>
    </subcellularLocation>
</comment>
<keyword evidence="16" id="KW-1185">Reference proteome</keyword>
<dbReference type="PANTHER" id="PTHR30531:SF12">
    <property type="entry name" value="FLAGELLAR BIOSYNTHETIC PROTEIN FLHB"/>
    <property type="match status" value="1"/>
</dbReference>
<dbReference type="NCBIfam" id="TIGR00328">
    <property type="entry name" value="flhB"/>
    <property type="match status" value="1"/>
</dbReference>
<comment type="similarity">
    <text evidence="2 13">Belongs to the type III secretion exporter family.</text>
</comment>
<dbReference type="OrthoDB" id="9807950at2"/>
<dbReference type="SUPFAM" id="SSF160544">
    <property type="entry name" value="EscU C-terminal domain-like"/>
    <property type="match status" value="1"/>
</dbReference>
<evidence type="ECO:0000256" key="13">
    <source>
        <dbReference type="RuleBase" id="RU364091"/>
    </source>
</evidence>
<proteinExistence type="inferred from homology"/>
<dbReference type="EMBL" id="CP044205">
    <property type="protein sequence ID" value="QFY42434.1"/>
    <property type="molecule type" value="Genomic_DNA"/>
</dbReference>
<dbReference type="Gene3D" id="6.10.250.2080">
    <property type="match status" value="1"/>
</dbReference>
<comment type="function">
    <text evidence="12 13">Required for formation of the rod structure in the basal body of the flagellar apparatus. Together with FliI and FliH, may constitute the export apparatus of flagellin.</text>
</comment>
<evidence type="ECO:0000256" key="2">
    <source>
        <dbReference type="ARBA" id="ARBA00010690"/>
    </source>
</evidence>
<evidence type="ECO:0000256" key="12">
    <source>
        <dbReference type="ARBA" id="ARBA00025078"/>
    </source>
</evidence>
<evidence type="ECO:0000256" key="8">
    <source>
        <dbReference type="ARBA" id="ARBA00022927"/>
    </source>
</evidence>
<keyword evidence="8 13" id="KW-0653">Protein transport</keyword>
<keyword evidence="9 13" id="KW-1133">Transmembrane helix</keyword>
<gene>
    <name evidence="13 15" type="primary">flhB</name>
    <name evidence="15" type="ORF">F6R98_07175</name>
</gene>
<dbReference type="FunFam" id="3.40.1690.10:FF:000001">
    <property type="entry name" value="Flagellar biosynthetic protein FlhB"/>
    <property type="match status" value="1"/>
</dbReference>
<protein>
    <recommendedName>
        <fullName evidence="3 13">Flagellar biosynthetic protein FlhB</fullName>
    </recommendedName>
</protein>
<keyword evidence="5 13" id="KW-1003">Cell membrane</keyword>
<keyword evidence="7 13" id="KW-1005">Bacterial flagellum biogenesis</keyword>
<reference evidence="15 16" key="1">
    <citation type="submission" date="2019-09" db="EMBL/GenBank/DDBJ databases">
        <title>Ecophysiology of the spiral-shaped methanotroph Methylospira mobilis as revealed by the complete genome sequence.</title>
        <authorList>
            <person name="Oshkin I.Y."/>
            <person name="Dedysh S.N."/>
            <person name="Miroshnikov K."/>
            <person name="Danilova O.V."/>
            <person name="Hakobyan A."/>
            <person name="Liesack W."/>
        </authorList>
    </citation>
    <scope>NUCLEOTIDE SEQUENCE [LARGE SCALE GENOMIC DNA]</scope>
    <source>
        <strain evidence="15 16">Shm1</strain>
    </source>
</reference>
<evidence type="ECO:0000256" key="6">
    <source>
        <dbReference type="ARBA" id="ARBA00022692"/>
    </source>
</evidence>
<keyword evidence="15" id="KW-0969">Cilium</keyword>
<evidence type="ECO:0000256" key="14">
    <source>
        <dbReference type="SAM" id="MobiDB-lite"/>
    </source>
</evidence>
<dbReference type="GO" id="GO:0009306">
    <property type="term" value="P:protein secretion"/>
    <property type="evidence" value="ECO:0007669"/>
    <property type="project" value="InterPro"/>
</dbReference>
<evidence type="ECO:0000256" key="1">
    <source>
        <dbReference type="ARBA" id="ARBA00004651"/>
    </source>
</evidence>
<dbReference type="InParanoid" id="A0A5Q0BJS3"/>
<dbReference type="PANTHER" id="PTHR30531">
    <property type="entry name" value="FLAGELLAR BIOSYNTHETIC PROTEIN FLHB"/>
    <property type="match status" value="1"/>
</dbReference>
<keyword evidence="4 13" id="KW-0813">Transport</keyword>
<feature type="region of interest" description="Disordered" evidence="14">
    <location>
        <begin position="1"/>
        <end position="24"/>
    </location>
</feature>
<keyword evidence="6 13" id="KW-0812">Transmembrane</keyword>
<dbReference type="KEGG" id="mmob:F6R98_07175"/>
<evidence type="ECO:0000256" key="3">
    <source>
        <dbReference type="ARBA" id="ARBA00021622"/>
    </source>
</evidence>
<sequence length="379" mass="42021">MAEDSDQEKTEDASSRRLEKAREEGDVPRSRELVTFASLMMIGAGLWISIGNIIRQLNALLTGAFAFDPEHLFNPELPSLAQNVLISFMPVIAILLLGAIATPLAIGGWLFSSNSLAPNFGRMNPINWVSNLFSTHTLVELIKAIAKTLLVGTIVWLVLQRQQDEVIGLLFDPMGEDGGHLAELLWFAYFSMAGSLGIVALIDAPYQIWHYHDKLKMTKEEIRQESKESEGNPQIKGRIRQQQRAMARRRMMTQVPTADVVITNPTHYAVALKYEQSRGNAPYVVAKGAGELAAQIRKLAISNAVPILEAPALARTLFRHVELDDQIPTELYSAVAEVIAYVFQLKAFKASGGPQPETPDHFEIPEYLQVPPDVNITIE</sequence>
<dbReference type="Proteomes" id="UP000325755">
    <property type="component" value="Chromosome"/>
</dbReference>
<feature type="transmembrane region" description="Helical" evidence="13">
    <location>
        <begin position="33"/>
        <end position="54"/>
    </location>
</feature>
<dbReference type="InterPro" id="IPR006136">
    <property type="entry name" value="FlhB"/>
</dbReference>
<accession>A0A5Q0BJS3</accession>
<evidence type="ECO:0000256" key="10">
    <source>
        <dbReference type="ARBA" id="ARBA00023136"/>
    </source>
</evidence>
<feature type="transmembrane region" description="Helical" evidence="13">
    <location>
        <begin position="132"/>
        <end position="159"/>
    </location>
</feature>
<keyword evidence="11 13" id="KW-1006">Bacterial flagellum protein export</keyword>
<evidence type="ECO:0000256" key="5">
    <source>
        <dbReference type="ARBA" id="ARBA00022475"/>
    </source>
</evidence>
<name>A0A5Q0BJS3_9GAMM</name>
<dbReference type="AlphaFoldDB" id="A0A5Q0BJS3"/>
<evidence type="ECO:0000256" key="7">
    <source>
        <dbReference type="ARBA" id="ARBA00022795"/>
    </source>
</evidence>
<dbReference type="Pfam" id="PF01312">
    <property type="entry name" value="Bac_export_2"/>
    <property type="match status" value="1"/>
</dbReference>
<evidence type="ECO:0000256" key="9">
    <source>
        <dbReference type="ARBA" id="ARBA00022989"/>
    </source>
</evidence>
<feature type="compositionally biased region" description="Basic and acidic residues" evidence="14">
    <location>
        <begin position="7"/>
        <end position="24"/>
    </location>
</feature>
<dbReference type="GO" id="GO:0044780">
    <property type="term" value="P:bacterial-type flagellum assembly"/>
    <property type="evidence" value="ECO:0007669"/>
    <property type="project" value="InterPro"/>
</dbReference>
<keyword evidence="15" id="KW-0966">Cell projection</keyword>
<dbReference type="PRINTS" id="PR00950">
    <property type="entry name" value="TYPE3IMSPROT"/>
</dbReference>
<dbReference type="InterPro" id="IPR006135">
    <property type="entry name" value="T3SS_substrate_exporter"/>
</dbReference>
<keyword evidence="15" id="KW-0282">Flagellum</keyword>
<dbReference type="InterPro" id="IPR029025">
    <property type="entry name" value="T3SS_substrate_exporter_C"/>
</dbReference>
<dbReference type="GO" id="GO:0005886">
    <property type="term" value="C:plasma membrane"/>
    <property type="evidence" value="ECO:0007669"/>
    <property type="project" value="UniProtKB-SubCell"/>
</dbReference>
<evidence type="ECO:0000256" key="11">
    <source>
        <dbReference type="ARBA" id="ARBA00023225"/>
    </source>
</evidence>
<feature type="transmembrane region" description="Helical" evidence="13">
    <location>
        <begin position="84"/>
        <end position="111"/>
    </location>
</feature>
<keyword evidence="10 13" id="KW-0472">Membrane</keyword>
<evidence type="ECO:0000313" key="15">
    <source>
        <dbReference type="EMBL" id="QFY42434.1"/>
    </source>
</evidence>
<organism evidence="15 16">
    <name type="scientific">Candidatus Methylospira mobilis</name>
    <dbReference type="NCBI Taxonomy" id="1808979"/>
    <lineage>
        <taxon>Bacteria</taxon>
        <taxon>Pseudomonadati</taxon>
        <taxon>Pseudomonadota</taxon>
        <taxon>Gammaproteobacteria</taxon>
        <taxon>Methylococcales</taxon>
        <taxon>Methylococcaceae</taxon>
        <taxon>Candidatus Methylospira</taxon>
    </lineage>
</organism>
<dbReference type="Gene3D" id="3.40.1690.10">
    <property type="entry name" value="secretion proteins EscU"/>
    <property type="match status" value="1"/>
</dbReference>
<evidence type="ECO:0000313" key="16">
    <source>
        <dbReference type="Proteomes" id="UP000325755"/>
    </source>
</evidence>
<evidence type="ECO:0000256" key="4">
    <source>
        <dbReference type="ARBA" id="ARBA00022448"/>
    </source>
</evidence>